<name>A0A1A8XTY3_9RHOO</name>
<evidence type="ECO:0000259" key="12">
    <source>
        <dbReference type="Pfam" id="PF12019"/>
    </source>
</evidence>
<evidence type="ECO:0000256" key="6">
    <source>
        <dbReference type="ARBA" id="ARBA00022692"/>
    </source>
</evidence>
<dbReference type="Proteomes" id="UP000199600">
    <property type="component" value="Unassembled WGS sequence"/>
</dbReference>
<comment type="subcellular location">
    <subcellularLocation>
        <location evidence="1">Cell inner membrane</location>
        <topology evidence="1">Single-pass membrane protein</topology>
    </subcellularLocation>
</comment>
<dbReference type="RefSeq" id="WP_186411147.1">
    <property type="nucleotide sequence ID" value="NZ_FLQY01000180.1"/>
</dbReference>
<dbReference type="InterPro" id="IPR022346">
    <property type="entry name" value="T2SS_GspH"/>
</dbReference>
<accession>A0A1A8XTY3</accession>
<evidence type="ECO:0000256" key="2">
    <source>
        <dbReference type="ARBA" id="ARBA00021549"/>
    </source>
</evidence>
<feature type="domain" description="General secretion pathway GspH" evidence="12">
    <location>
        <begin position="47"/>
        <end position="164"/>
    </location>
</feature>
<dbReference type="Pfam" id="PF12019">
    <property type="entry name" value="GspH"/>
    <property type="match status" value="1"/>
</dbReference>
<evidence type="ECO:0000256" key="9">
    <source>
        <dbReference type="ARBA" id="ARBA00025772"/>
    </source>
</evidence>
<keyword evidence="6 11" id="KW-0812">Transmembrane</keyword>
<keyword evidence="3" id="KW-1003">Cell membrane</keyword>
<proteinExistence type="inferred from homology"/>
<dbReference type="NCBIfam" id="TIGR02532">
    <property type="entry name" value="IV_pilin_GFxxxE"/>
    <property type="match status" value="1"/>
</dbReference>
<evidence type="ECO:0000313" key="14">
    <source>
        <dbReference type="Proteomes" id="UP000199600"/>
    </source>
</evidence>
<evidence type="ECO:0000256" key="8">
    <source>
        <dbReference type="ARBA" id="ARBA00023136"/>
    </source>
</evidence>
<feature type="transmembrane region" description="Helical" evidence="11">
    <location>
        <begin position="12"/>
        <end position="32"/>
    </location>
</feature>
<keyword evidence="14" id="KW-1185">Reference proteome</keyword>
<evidence type="ECO:0000256" key="5">
    <source>
        <dbReference type="ARBA" id="ARBA00022519"/>
    </source>
</evidence>
<reference evidence="13 14" key="1">
    <citation type="submission" date="2016-06" db="EMBL/GenBank/DDBJ databases">
        <authorList>
            <person name="Kjaerup R.B."/>
            <person name="Dalgaard T.S."/>
            <person name="Juul-Madsen H.R."/>
        </authorList>
    </citation>
    <scope>NUCLEOTIDE SEQUENCE [LARGE SCALE GENOMIC DNA]</scope>
    <source>
        <strain evidence="13">2</strain>
    </source>
</reference>
<dbReference type="GO" id="GO:0015627">
    <property type="term" value="C:type II protein secretion system complex"/>
    <property type="evidence" value="ECO:0007669"/>
    <property type="project" value="InterPro"/>
</dbReference>
<evidence type="ECO:0000256" key="1">
    <source>
        <dbReference type="ARBA" id="ARBA00004377"/>
    </source>
</evidence>
<dbReference type="GO" id="GO:0005886">
    <property type="term" value="C:plasma membrane"/>
    <property type="evidence" value="ECO:0007669"/>
    <property type="project" value="UniProtKB-SubCell"/>
</dbReference>
<dbReference type="InterPro" id="IPR012902">
    <property type="entry name" value="N_methyl_site"/>
</dbReference>
<evidence type="ECO:0000256" key="3">
    <source>
        <dbReference type="ARBA" id="ARBA00022475"/>
    </source>
</evidence>
<dbReference type="EMBL" id="FLQY01000180">
    <property type="protein sequence ID" value="SBT08196.1"/>
    <property type="molecule type" value="Genomic_DNA"/>
</dbReference>
<dbReference type="AlphaFoldDB" id="A0A1A8XTY3"/>
<keyword evidence="5" id="KW-0997">Cell inner membrane</keyword>
<keyword evidence="4" id="KW-0488">Methylation</keyword>
<dbReference type="GO" id="GO:0015628">
    <property type="term" value="P:protein secretion by the type II secretion system"/>
    <property type="evidence" value="ECO:0007669"/>
    <property type="project" value="InterPro"/>
</dbReference>
<protein>
    <recommendedName>
        <fullName evidence="2">Type II secretion system protein H</fullName>
    </recommendedName>
    <alternativeName>
        <fullName evidence="10">General secretion pathway protein H</fullName>
    </alternativeName>
</protein>
<evidence type="ECO:0000256" key="11">
    <source>
        <dbReference type="SAM" id="Phobius"/>
    </source>
</evidence>
<dbReference type="Gene3D" id="3.30.700.10">
    <property type="entry name" value="Glycoprotein, Type 4 Pilin"/>
    <property type="match status" value="1"/>
</dbReference>
<evidence type="ECO:0000256" key="7">
    <source>
        <dbReference type="ARBA" id="ARBA00022989"/>
    </source>
</evidence>
<dbReference type="InterPro" id="IPR045584">
    <property type="entry name" value="Pilin-like"/>
</dbReference>
<evidence type="ECO:0000256" key="4">
    <source>
        <dbReference type="ARBA" id="ARBA00022481"/>
    </source>
</evidence>
<dbReference type="SUPFAM" id="SSF54523">
    <property type="entry name" value="Pili subunits"/>
    <property type="match status" value="1"/>
</dbReference>
<evidence type="ECO:0000256" key="10">
    <source>
        <dbReference type="ARBA" id="ARBA00030775"/>
    </source>
</evidence>
<dbReference type="Pfam" id="PF07963">
    <property type="entry name" value="N_methyl"/>
    <property type="match status" value="1"/>
</dbReference>
<gene>
    <name evidence="13" type="ORF">PROAA_2600007</name>
</gene>
<comment type="similarity">
    <text evidence="9">Belongs to the GSP H family.</text>
</comment>
<keyword evidence="8 11" id="KW-0472">Membrane</keyword>
<keyword evidence="7 11" id="KW-1133">Transmembrane helix</keyword>
<dbReference type="PROSITE" id="PS00409">
    <property type="entry name" value="PROKAR_NTER_METHYL"/>
    <property type="match status" value="1"/>
</dbReference>
<sequence length="183" mass="19502">MSPTRKTRSSGFSLIELLIGIALVAITLMLAMPSFRTWIQNTHIRNAAESTVNGMQRARAEAVVRNTNVSFSFGGGSFWTIRQVSDNSVIESRPAEEILDSITRTTLPPAVPPAAPTATITFSNLGTVVANADGTASITQVDFDSTALPAADSRDLRVTIGVSGVARMCDPTVSDPTDLRYCV</sequence>
<organism evidence="13 14">
    <name type="scientific">Candidatus Propionivibrio aalborgensis</name>
    <dbReference type="NCBI Taxonomy" id="1860101"/>
    <lineage>
        <taxon>Bacteria</taxon>
        <taxon>Pseudomonadati</taxon>
        <taxon>Pseudomonadota</taxon>
        <taxon>Betaproteobacteria</taxon>
        <taxon>Rhodocyclales</taxon>
        <taxon>Rhodocyclaceae</taxon>
        <taxon>Propionivibrio</taxon>
    </lineage>
</organism>
<evidence type="ECO:0000313" key="13">
    <source>
        <dbReference type="EMBL" id="SBT08196.1"/>
    </source>
</evidence>